<dbReference type="InterPro" id="IPR008030">
    <property type="entry name" value="NmrA-like"/>
</dbReference>
<dbReference type="Pfam" id="PF05368">
    <property type="entry name" value="NmrA"/>
    <property type="match status" value="1"/>
</dbReference>
<evidence type="ECO:0000259" key="3">
    <source>
        <dbReference type="Pfam" id="PF05368"/>
    </source>
</evidence>
<dbReference type="Proteomes" id="UP001222770">
    <property type="component" value="Unassembled WGS sequence"/>
</dbReference>
<keyword evidence="2" id="KW-0521">NADP</keyword>
<feature type="domain" description="NmrA-like" evidence="3">
    <location>
        <begin position="31"/>
        <end position="278"/>
    </location>
</feature>
<organism evidence="4 5">
    <name type="scientific">Novosphingobium cyanobacteriorum</name>
    <dbReference type="NCBI Taxonomy" id="3024215"/>
    <lineage>
        <taxon>Bacteria</taxon>
        <taxon>Pseudomonadati</taxon>
        <taxon>Pseudomonadota</taxon>
        <taxon>Alphaproteobacteria</taxon>
        <taxon>Sphingomonadales</taxon>
        <taxon>Sphingomonadaceae</taxon>
        <taxon>Novosphingobium</taxon>
    </lineage>
</organism>
<evidence type="ECO:0000313" key="4">
    <source>
        <dbReference type="EMBL" id="MDF8335314.1"/>
    </source>
</evidence>
<dbReference type="PANTHER" id="PTHR42748:SF7">
    <property type="entry name" value="NMRA LIKE REDOX SENSOR 1-RELATED"/>
    <property type="match status" value="1"/>
</dbReference>
<gene>
    <name evidence="4" type="ORF">POM99_19080</name>
</gene>
<evidence type="ECO:0000256" key="2">
    <source>
        <dbReference type="ARBA" id="ARBA00022857"/>
    </source>
</evidence>
<protein>
    <submittedName>
        <fullName evidence="4">NmrA family NAD(P)-binding protein</fullName>
    </submittedName>
</protein>
<dbReference type="EMBL" id="JAROCY010000024">
    <property type="protein sequence ID" value="MDF8335314.1"/>
    <property type="molecule type" value="Genomic_DNA"/>
</dbReference>
<dbReference type="RefSeq" id="WP_277280279.1">
    <property type="nucleotide sequence ID" value="NZ_JAROCY010000024.1"/>
</dbReference>
<reference evidence="4 5" key="1">
    <citation type="submission" date="2023-03" db="EMBL/GenBank/DDBJ databases">
        <title>Novosphingobium cyanobacteriorum sp. nov., isolated from a eutrophic reservoir during the Microcystis bloom period.</title>
        <authorList>
            <person name="Kang M."/>
            <person name="Le V."/>
            <person name="Ko S.-R."/>
            <person name="Lee S.-A."/>
            <person name="Ahn C.-Y."/>
        </authorList>
    </citation>
    <scope>NUCLEOTIDE SEQUENCE [LARGE SCALE GENOMIC DNA]</scope>
    <source>
        <strain evidence="4 5">HBC54</strain>
    </source>
</reference>
<keyword evidence="5" id="KW-1185">Reference proteome</keyword>
<dbReference type="SUPFAM" id="SSF51735">
    <property type="entry name" value="NAD(P)-binding Rossmann-fold domains"/>
    <property type="match status" value="1"/>
</dbReference>
<comment type="similarity">
    <text evidence="1">Belongs to the NmrA-type oxidoreductase family.</text>
</comment>
<proteinExistence type="inferred from homology"/>
<dbReference type="Gene3D" id="3.90.25.10">
    <property type="entry name" value="UDP-galactose 4-epimerase, domain 1"/>
    <property type="match status" value="1"/>
</dbReference>
<name>A0ABT6CP89_9SPHN</name>
<accession>A0ABT6CP89</accession>
<comment type="caution">
    <text evidence="4">The sequence shown here is derived from an EMBL/GenBank/DDBJ whole genome shotgun (WGS) entry which is preliminary data.</text>
</comment>
<dbReference type="InterPro" id="IPR036291">
    <property type="entry name" value="NAD(P)-bd_dom_sf"/>
</dbReference>
<sequence>MAASFKALLIAKSESQHDFPSNRMPTMTQAPILVTGGTGAQGGATINALLADGRKVRALVRDPASHGAQALAARGVELVVGDFDDEARLAAAMQGVDGVFSMQTPPSPTDLEAEVRAGGNLVNAALAAGVSTFVHTSVARAGDQADFVGWHEGRWWFDYWNSKSGVNDLVRAAGFDQWVILKPAYMMDNFVPPKVHWMAPSLERTGELVTAMAPDTRLDLVDAADVGRFAAAAFADPERFNRQEIDLAAESLTIAEIAEVISAATGKTVTTACVSPEVAIGRGCIPGLVLSEQWNDVEGYKVDLARAGSHGIVLTTFADFAARHAGDFRIGQK</sequence>
<evidence type="ECO:0000256" key="1">
    <source>
        <dbReference type="ARBA" id="ARBA00006328"/>
    </source>
</evidence>
<evidence type="ECO:0000313" key="5">
    <source>
        <dbReference type="Proteomes" id="UP001222770"/>
    </source>
</evidence>
<dbReference type="PANTHER" id="PTHR42748">
    <property type="entry name" value="NITROGEN METABOLITE REPRESSION PROTEIN NMRA FAMILY MEMBER"/>
    <property type="match status" value="1"/>
</dbReference>
<dbReference type="Gene3D" id="3.40.50.720">
    <property type="entry name" value="NAD(P)-binding Rossmann-like Domain"/>
    <property type="match status" value="1"/>
</dbReference>
<dbReference type="InterPro" id="IPR051164">
    <property type="entry name" value="NmrA-like_oxidored"/>
</dbReference>